<dbReference type="AlphaFoldDB" id="A0A833TLN1"/>
<dbReference type="EMBL" id="JAACNO010000617">
    <property type="protein sequence ID" value="KAF4146420.1"/>
    <property type="molecule type" value="Genomic_DNA"/>
</dbReference>
<evidence type="ECO:0000313" key="2">
    <source>
        <dbReference type="EMBL" id="KAF4046094.1"/>
    </source>
</evidence>
<reference evidence="2" key="1">
    <citation type="submission" date="2020-04" db="EMBL/GenBank/DDBJ databases">
        <title>Hybrid Assembly of Korean Phytophthora infestans isolates.</title>
        <authorList>
            <person name="Prokchorchik M."/>
            <person name="Lee Y."/>
            <person name="Seo J."/>
            <person name="Cho J.-H."/>
            <person name="Park Y.-E."/>
            <person name="Jang D.-C."/>
            <person name="Im J.-S."/>
            <person name="Choi J.-G."/>
            <person name="Park H.-J."/>
            <person name="Lee G.-B."/>
            <person name="Lee Y.-G."/>
            <person name="Hong S.-Y."/>
            <person name="Cho K."/>
            <person name="Sohn K.H."/>
        </authorList>
    </citation>
    <scope>NUCLEOTIDE SEQUENCE</scope>
    <source>
        <strain evidence="2">KR_1_A1</strain>
        <strain evidence="3">KR_2_A2</strain>
    </source>
</reference>
<organism evidence="2 4">
    <name type="scientific">Phytophthora infestans</name>
    <name type="common">Potato late blight agent</name>
    <name type="synonym">Botrytis infestans</name>
    <dbReference type="NCBI Taxonomy" id="4787"/>
    <lineage>
        <taxon>Eukaryota</taxon>
        <taxon>Sar</taxon>
        <taxon>Stramenopiles</taxon>
        <taxon>Oomycota</taxon>
        <taxon>Peronosporomycetes</taxon>
        <taxon>Peronosporales</taxon>
        <taxon>Peronosporaceae</taxon>
        <taxon>Phytophthora</taxon>
    </lineage>
</organism>
<protein>
    <submittedName>
        <fullName evidence="2">Uncharacterized protein</fullName>
    </submittedName>
</protein>
<comment type="caution">
    <text evidence="2">The sequence shown here is derived from an EMBL/GenBank/DDBJ whole genome shotgun (WGS) entry which is preliminary data.</text>
</comment>
<proteinExistence type="predicted"/>
<accession>A0A833TLN1</accession>
<sequence length="190" mass="21205">MLRERNTFVLKARSGSDERLHAITLNVNVREQDLTHFNGRNGAGADKAVQRLLELLDDDEAFQALVREISDLRQLDQLIKTKAKDGTHTLELPDVTVQWQVAEEPGLPSVLQRVQDDGDSQSTTGRVPSTTEPAGKYRPLPVRKLVVAVWMYPPHVEIPPTGDRIPVASDANKQDFFRKDDAGSVEDAEE</sequence>
<feature type="compositionally biased region" description="Basic and acidic residues" evidence="1">
    <location>
        <begin position="172"/>
        <end position="182"/>
    </location>
</feature>
<name>A0A833TLN1_PHYIN</name>
<evidence type="ECO:0000313" key="4">
    <source>
        <dbReference type="Proteomes" id="UP000602510"/>
    </source>
</evidence>
<keyword evidence="4" id="KW-1185">Reference proteome</keyword>
<dbReference type="Proteomes" id="UP000602510">
    <property type="component" value="Unassembled WGS sequence"/>
</dbReference>
<evidence type="ECO:0000256" key="1">
    <source>
        <dbReference type="SAM" id="MobiDB-lite"/>
    </source>
</evidence>
<feature type="region of interest" description="Disordered" evidence="1">
    <location>
        <begin position="113"/>
        <end position="136"/>
    </location>
</feature>
<dbReference type="EMBL" id="WSZM01000030">
    <property type="protein sequence ID" value="KAF4046094.1"/>
    <property type="molecule type" value="Genomic_DNA"/>
</dbReference>
<feature type="region of interest" description="Disordered" evidence="1">
    <location>
        <begin position="158"/>
        <end position="190"/>
    </location>
</feature>
<dbReference type="Proteomes" id="UP000704712">
    <property type="component" value="Unassembled WGS sequence"/>
</dbReference>
<gene>
    <name evidence="2" type="ORF">GN244_ATG01435</name>
    <name evidence="3" type="ORF">GN958_ATG04445</name>
</gene>
<evidence type="ECO:0000313" key="3">
    <source>
        <dbReference type="EMBL" id="KAF4146420.1"/>
    </source>
</evidence>
<feature type="compositionally biased region" description="Polar residues" evidence="1">
    <location>
        <begin position="120"/>
        <end position="132"/>
    </location>
</feature>